<accession>A0A9W9X5Z8</accession>
<protein>
    <submittedName>
        <fullName evidence="2">Uncharacterized protein</fullName>
    </submittedName>
</protein>
<feature type="region of interest" description="Disordered" evidence="1">
    <location>
        <begin position="35"/>
        <end position="57"/>
    </location>
</feature>
<dbReference type="EMBL" id="JAPWDQ010000007">
    <property type="protein sequence ID" value="KAJ5483874.1"/>
    <property type="molecule type" value="Genomic_DNA"/>
</dbReference>
<dbReference type="AlphaFoldDB" id="A0A9W9X5Z8"/>
<name>A0A9W9X5Z8_9EURO</name>
<organism evidence="2 3">
    <name type="scientific">Penicillium diatomitis</name>
    <dbReference type="NCBI Taxonomy" id="2819901"/>
    <lineage>
        <taxon>Eukaryota</taxon>
        <taxon>Fungi</taxon>
        <taxon>Dikarya</taxon>
        <taxon>Ascomycota</taxon>
        <taxon>Pezizomycotina</taxon>
        <taxon>Eurotiomycetes</taxon>
        <taxon>Eurotiomycetidae</taxon>
        <taxon>Eurotiales</taxon>
        <taxon>Aspergillaceae</taxon>
        <taxon>Penicillium</taxon>
    </lineage>
</organism>
<reference evidence="2" key="2">
    <citation type="journal article" date="2023" name="IMA Fungus">
        <title>Comparative genomic study of the Penicillium genus elucidates a diverse pangenome and 15 lateral gene transfer events.</title>
        <authorList>
            <person name="Petersen C."/>
            <person name="Sorensen T."/>
            <person name="Nielsen M.R."/>
            <person name="Sondergaard T.E."/>
            <person name="Sorensen J.L."/>
            <person name="Fitzpatrick D.A."/>
            <person name="Frisvad J.C."/>
            <person name="Nielsen K.L."/>
        </authorList>
    </citation>
    <scope>NUCLEOTIDE SEQUENCE</scope>
    <source>
        <strain evidence="2">IBT 30728</strain>
    </source>
</reference>
<evidence type="ECO:0000313" key="2">
    <source>
        <dbReference type="EMBL" id="KAJ5483874.1"/>
    </source>
</evidence>
<keyword evidence="3" id="KW-1185">Reference proteome</keyword>
<proteinExistence type="predicted"/>
<evidence type="ECO:0000313" key="3">
    <source>
        <dbReference type="Proteomes" id="UP001148312"/>
    </source>
</evidence>
<feature type="compositionally biased region" description="Polar residues" evidence="1">
    <location>
        <begin position="35"/>
        <end position="48"/>
    </location>
</feature>
<gene>
    <name evidence="2" type="ORF">N7539_006074</name>
</gene>
<comment type="caution">
    <text evidence="2">The sequence shown here is derived from an EMBL/GenBank/DDBJ whole genome shotgun (WGS) entry which is preliminary data.</text>
</comment>
<sequence>MYPQLWGHYIDIVSQATGPKWYQSSSPFKEFETFKPQQKPQETYQQPSDEGIPFPATWRPPQIRQTEIWSTSKGAKRLQLPYWDASRD</sequence>
<evidence type="ECO:0000256" key="1">
    <source>
        <dbReference type="SAM" id="MobiDB-lite"/>
    </source>
</evidence>
<dbReference type="RefSeq" id="XP_056789144.1">
    <property type="nucleotide sequence ID" value="XM_056935676.1"/>
</dbReference>
<reference evidence="2" key="1">
    <citation type="submission" date="2022-12" db="EMBL/GenBank/DDBJ databases">
        <authorList>
            <person name="Petersen C."/>
        </authorList>
    </citation>
    <scope>NUCLEOTIDE SEQUENCE</scope>
    <source>
        <strain evidence="2">IBT 30728</strain>
    </source>
</reference>
<dbReference type="Proteomes" id="UP001148312">
    <property type="component" value="Unassembled WGS sequence"/>
</dbReference>
<dbReference type="GeneID" id="81625925"/>